<dbReference type="AlphaFoldDB" id="A0A4P7NUD6"/>
<evidence type="ECO:0000313" key="1">
    <source>
        <dbReference type="EMBL" id="QBZ66157.1"/>
    </source>
</evidence>
<protein>
    <submittedName>
        <fullName evidence="1">Uncharacterized protein</fullName>
    </submittedName>
</protein>
<dbReference type="Proteomes" id="UP000294847">
    <property type="component" value="Chromosome 7"/>
</dbReference>
<name>A0A4P7NUD6_PYROR</name>
<accession>A0A4P7NUD6</accession>
<reference evidence="1 2" key="1">
    <citation type="journal article" date="2019" name="Mol. Biol. Evol.">
        <title>Blast fungal genomes show frequent chromosomal changes, gene gains and losses, and effector gene turnover.</title>
        <authorList>
            <person name="Gomez Luciano L.B."/>
            <person name="Jason Tsai I."/>
            <person name="Chuma I."/>
            <person name="Tosa Y."/>
            <person name="Chen Y.H."/>
            <person name="Li J.Y."/>
            <person name="Li M.Y."/>
            <person name="Jade Lu M.Y."/>
            <person name="Nakayashiki H."/>
            <person name="Li W.H."/>
        </authorList>
    </citation>
    <scope>NUCLEOTIDE SEQUENCE [LARGE SCALE GENOMIC DNA]</scope>
    <source>
        <strain evidence="1">MZ5-1-6</strain>
    </source>
</reference>
<dbReference type="EMBL" id="CP034210">
    <property type="protein sequence ID" value="QBZ66157.1"/>
    <property type="molecule type" value="Genomic_DNA"/>
</dbReference>
<organism evidence="1 2">
    <name type="scientific">Pyricularia oryzae</name>
    <name type="common">Rice blast fungus</name>
    <name type="synonym">Magnaporthe oryzae</name>
    <dbReference type="NCBI Taxonomy" id="318829"/>
    <lineage>
        <taxon>Eukaryota</taxon>
        <taxon>Fungi</taxon>
        <taxon>Dikarya</taxon>
        <taxon>Ascomycota</taxon>
        <taxon>Pezizomycotina</taxon>
        <taxon>Sordariomycetes</taxon>
        <taxon>Sordariomycetidae</taxon>
        <taxon>Magnaporthales</taxon>
        <taxon>Pyriculariaceae</taxon>
        <taxon>Pyricularia</taxon>
    </lineage>
</organism>
<gene>
    <name evidence="1" type="ORF">PoMZ_13128</name>
</gene>
<evidence type="ECO:0000313" key="2">
    <source>
        <dbReference type="Proteomes" id="UP000294847"/>
    </source>
</evidence>
<sequence length="100" mass="11397">MLQQAALGRSGICSWLVVKVTKVWYCTTRTYSIYMRIFIDSGRAVLCIDWREAELEKGQRDLDCDLSTYSTDTCEYFICSIIATTAINIKTRLQPAAKDV</sequence>
<proteinExistence type="predicted"/>